<dbReference type="AlphaFoldDB" id="A0A0F9AL53"/>
<sequence>MKPKLLDLFCGAGGVAMGFHRAGFAVYG</sequence>
<dbReference type="Gene3D" id="3.40.50.150">
    <property type="entry name" value="Vaccinia Virus protein VP39"/>
    <property type="match status" value="1"/>
</dbReference>
<comment type="caution">
    <text evidence="1">The sequence shown here is derived from an EMBL/GenBank/DDBJ whole genome shotgun (WGS) entry which is preliminary data.</text>
</comment>
<accession>A0A0F9AL53</accession>
<reference evidence="1" key="1">
    <citation type="journal article" date="2015" name="Nature">
        <title>Complex archaea that bridge the gap between prokaryotes and eukaryotes.</title>
        <authorList>
            <person name="Spang A."/>
            <person name="Saw J.H."/>
            <person name="Jorgensen S.L."/>
            <person name="Zaremba-Niedzwiedzka K."/>
            <person name="Martijn J."/>
            <person name="Lind A.E."/>
            <person name="van Eijk R."/>
            <person name="Schleper C."/>
            <person name="Guy L."/>
            <person name="Ettema T.J."/>
        </authorList>
    </citation>
    <scope>NUCLEOTIDE SEQUENCE</scope>
</reference>
<dbReference type="SUPFAM" id="SSF53335">
    <property type="entry name" value="S-adenosyl-L-methionine-dependent methyltransferases"/>
    <property type="match status" value="1"/>
</dbReference>
<evidence type="ECO:0000313" key="1">
    <source>
        <dbReference type="EMBL" id="KKK72901.1"/>
    </source>
</evidence>
<name>A0A0F9AL53_9ZZZZ</name>
<protein>
    <recommendedName>
        <fullName evidence="2">DNA (cytosine-5-)-methyltransferase</fullName>
    </recommendedName>
</protein>
<dbReference type="EMBL" id="LAZR01057022">
    <property type="protein sequence ID" value="KKK72901.1"/>
    <property type="molecule type" value="Genomic_DNA"/>
</dbReference>
<organism evidence="1">
    <name type="scientific">marine sediment metagenome</name>
    <dbReference type="NCBI Taxonomy" id="412755"/>
    <lineage>
        <taxon>unclassified sequences</taxon>
        <taxon>metagenomes</taxon>
        <taxon>ecological metagenomes</taxon>
    </lineage>
</organism>
<dbReference type="InterPro" id="IPR029063">
    <property type="entry name" value="SAM-dependent_MTases_sf"/>
</dbReference>
<evidence type="ECO:0008006" key="2">
    <source>
        <dbReference type="Google" id="ProtNLM"/>
    </source>
</evidence>
<gene>
    <name evidence="1" type="ORF">LCGC14_2899230</name>
</gene>
<proteinExistence type="predicted"/>
<feature type="non-terminal residue" evidence="1">
    <location>
        <position position="28"/>
    </location>
</feature>